<dbReference type="InterPro" id="IPR001932">
    <property type="entry name" value="PPM-type_phosphatase-like_dom"/>
</dbReference>
<dbReference type="Gene3D" id="3.30.450.20">
    <property type="entry name" value="PAS domain"/>
    <property type="match status" value="1"/>
</dbReference>
<dbReference type="Pfam" id="PF07228">
    <property type="entry name" value="SpoIIE"/>
    <property type="match status" value="1"/>
</dbReference>
<dbReference type="EMBL" id="CP059399">
    <property type="protein sequence ID" value="QLY29126.1"/>
    <property type="molecule type" value="Genomic_DNA"/>
</dbReference>
<dbReference type="InterPro" id="IPR003594">
    <property type="entry name" value="HATPase_dom"/>
</dbReference>
<dbReference type="InterPro" id="IPR036513">
    <property type="entry name" value="STAS_dom_sf"/>
</dbReference>
<dbReference type="SUPFAM" id="SSF81606">
    <property type="entry name" value="PP2C-like"/>
    <property type="match status" value="1"/>
</dbReference>
<dbReference type="Proteomes" id="UP000515512">
    <property type="component" value="Chromosome"/>
</dbReference>
<dbReference type="CDD" id="cd16936">
    <property type="entry name" value="HATPase_RsbW-like"/>
    <property type="match status" value="1"/>
</dbReference>
<proteinExistence type="predicted"/>
<dbReference type="SMART" id="SM00331">
    <property type="entry name" value="PP2C_SIG"/>
    <property type="match status" value="1"/>
</dbReference>
<dbReference type="Gene3D" id="3.30.750.24">
    <property type="entry name" value="STAS domain"/>
    <property type="match status" value="1"/>
</dbReference>
<dbReference type="PANTHER" id="PTHR43156:SF2">
    <property type="entry name" value="STAGE II SPORULATION PROTEIN E"/>
    <property type="match status" value="1"/>
</dbReference>
<dbReference type="SUPFAM" id="SSF55874">
    <property type="entry name" value="ATPase domain of HSP90 chaperone/DNA topoisomerase II/histidine kinase"/>
    <property type="match status" value="1"/>
</dbReference>
<sequence length="667" mass="71110">MVDEGVDDELSRRVGDAAAVQQVFDQLPMIIAAMDGPEYRFVAATALERAYVGREHVIGMCVEDVFPEIMQQGIKPILDQVYASGESMRLRDWRVQVDLPDTGGRREVFADFDVHPRRSPDGTVVGVTCSLTDVTDQVHARQSAQRRAVEAERRFAHAQDTIDALQRILLPAGLPVLPRLRIAASYLLADTDMAAGGDWFDAVTLPGGRTALVVGDVVGHGVAAAATMGQLRILLHEHLLLTGDIAAALTALDAAAQRIPGAYAATVGVVLLDPETGALEYCTAGHPPPLVATIAGDARFLPATGAGPIGVGGRFTRDTIGSARLADAELILLYTDGILERPGRELAQSTVELAHAAADSAAGRAFPQDTGSPVERICSQTLEMLTRISGYRDDITLLAAQRSVPPEDLTLRAPALPASLGPVRKRLSAWLSDAHIVDPDAEALRHAAMELITNCIEHAYTGIAGHHTFTLTATVTENGIAEVRVMDEGRWRPPTPAPDRGLGLQLADSLVDSLHIAHDETGTSALLTHRLARPARLLTSTTAIWGSTARQESSSDMLLVFEQVGAPRPRVQADGPIDANTVAEFERTVRTAGSTGQRSLTVDLTGVTHLASAGIAALHRLSRLHHDNGTRVRWFAPTGSPSDVVLSLVRLDHHTHDPDGTAESVSG</sequence>
<feature type="domain" description="STAS" evidence="3">
    <location>
        <begin position="571"/>
        <end position="632"/>
    </location>
</feature>
<protein>
    <submittedName>
        <fullName evidence="4">SpoIIE family protein phosphatase</fullName>
    </submittedName>
</protein>
<dbReference type="InterPro" id="IPR036890">
    <property type="entry name" value="HATPase_C_sf"/>
</dbReference>
<keyword evidence="1" id="KW-0378">Hydrolase</keyword>
<evidence type="ECO:0000313" key="4">
    <source>
        <dbReference type="EMBL" id="QLY29126.1"/>
    </source>
</evidence>
<reference evidence="4 5" key="1">
    <citation type="submission" date="2020-07" db="EMBL/GenBank/DDBJ databases">
        <authorList>
            <person name="Zhuang K."/>
            <person name="Ran Y."/>
        </authorList>
    </citation>
    <scope>NUCLEOTIDE SEQUENCE [LARGE SCALE GENOMIC DNA]</scope>
    <source>
        <strain evidence="4 5">WCH-YHL-001</strain>
    </source>
</reference>
<gene>
    <name evidence="4" type="ORF">H0264_28045</name>
</gene>
<organism evidence="4 5">
    <name type="scientific">Nocardia huaxiensis</name>
    <dbReference type="NCBI Taxonomy" id="2755382"/>
    <lineage>
        <taxon>Bacteria</taxon>
        <taxon>Bacillati</taxon>
        <taxon>Actinomycetota</taxon>
        <taxon>Actinomycetes</taxon>
        <taxon>Mycobacteriales</taxon>
        <taxon>Nocardiaceae</taxon>
        <taxon>Nocardia</taxon>
    </lineage>
</organism>
<evidence type="ECO:0000256" key="1">
    <source>
        <dbReference type="ARBA" id="ARBA00022801"/>
    </source>
</evidence>
<dbReference type="Gene3D" id="3.30.565.10">
    <property type="entry name" value="Histidine kinase-like ATPase, C-terminal domain"/>
    <property type="match status" value="1"/>
</dbReference>
<dbReference type="InterPro" id="IPR036457">
    <property type="entry name" value="PPM-type-like_dom_sf"/>
</dbReference>
<dbReference type="SUPFAM" id="SSF52091">
    <property type="entry name" value="SpoIIaa-like"/>
    <property type="match status" value="1"/>
</dbReference>
<dbReference type="KEGG" id="nhu:H0264_28045"/>
<dbReference type="Pfam" id="PF08448">
    <property type="entry name" value="PAS_4"/>
    <property type="match status" value="1"/>
</dbReference>
<dbReference type="InterPro" id="IPR002645">
    <property type="entry name" value="STAS_dom"/>
</dbReference>
<dbReference type="Pfam" id="PF13466">
    <property type="entry name" value="STAS_2"/>
    <property type="match status" value="1"/>
</dbReference>
<dbReference type="PANTHER" id="PTHR43156">
    <property type="entry name" value="STAGE II SPORULATION PROTEIN E-RELATED"/>
    <property type="match status" value="1"/>
</dbReference>
<dbReference type="PROSITE" id="PS50801">
    <property type="entry name" value="STAS"/>
    <property type="match status" value="1"/>
</dbReference>
<evidence type="ECO:0000256" key="2">
    <source>
        <dbReference type="SAM" id="Coils"/>
    </source>
</evidence>
<dbReference type="RefSeq" id="WP_181580331.1">
    <property type="nucleotide sequence ID" value="NZ_CP059399.1"/>
</dbReference>
<dbReference type="InterPro" id="IPR035965">
    <property type="entry name" value="PAS-like_dom_sf"/>
</dbReference>
<feature type="coiled-coil region" evidence="2">
    <location>
        <begin position="141"/>
        <end position="168"/>
    </location>
</feature>
<evidence type="ECO:0000313" key="5">
    <source>
        <dbReference type="Proteomes" id="UP000515512"/>
    </source>
</evidence>
<dbReference type="InterPro" id="IPR052016">
    <property type="entry name" value="Bact_Sigma-Reg"/>
</dbReference>
<evidence type="ECO:0000259" key="3">
    <source>
        <dbReference type="PROSITE" id="PS50801"/>
    </source>
</evidence>
<keyword evidence="2" id="KW-0175">Coiled coil</keyword>
<name>A0A7D6Z050_9NOCA</name>
<accession>A0A7D6Z050</accession>
<keyword evidence="5" id="KW-1185">Reference proteome</keyword>
<dbReference type="Pfam" id="PF13581">
    <property type="entry name" value="HATPase_c_2"/>
    <property type="match status" value="1"/>
</dbReference>
<dbReference type="InterPro" id="IPR013656">
    <property type="entry name" value="PAS_4"/>
</dbReference>
<dbReference type="AlphaFoldDB" id="A0A7D6Z050"/>
<dbReference type="SUPFAM" id="SSF55785">
    <property type="entry name" value="PYP-like sensor domain (PAS domain)"/>
    <property type="match status" value="1"/>
</dbReference>
<dbReference type="InterPro" id="IPR058548">
    <property type="entry name" value="MlaB-like_STAS"/>
</dbReference>
<dbReference type="CDD" id="cd07043">
    <property type="entry name" value="STAS_anti-anti-sigma_factors"/>
    <property type="match status" value="1"/>
</dbReference>
<dbReference type="Gene3D" id="3.60.40.10">
    <property type="entry name" value="PPM-type phosphatase domain"/>
    <property type="match status" value="1"/>
</dbReference>
<dbReference type="GO" id="GO:0016791">
    <property type="term" value="F:phosphatase activity"/>
    <property type="evidence" value="ECO:0007669"/>
    <property type="project" value="TreeGrafter"/>
</dbReference>